<protein>
    <recommendedName>
        <fullName evidence="2">PDZ domain-containing protein</fullName>
    </recommendedName>
</protein>
<reference evidence="3 4" key="1">
    <citation type="journal article" date="2015" name="Nature">
        <title>rRNA introns, odd ribosomes, and small enigmatic genomes across a large radiation of phyla.</title>
        <authorList>
            <person name="Brown C.T."/>
            <person name="Hug L.A."/>
            <person name="Thomas B.C."/>
            <person name="Sharon I."/>
            <person name="Castelle C.J."/>
            <person name="Singh A."/>
            <person name="Wilkins M.J."/>
            <person name="Williams K.H."/>
            <person name="Banfield J.F."/>
        </authorList>
    </citation>
    <scope>NUCLEOTIDE SEQUENCE [LARGE SCALE GENOMIC DNA]</scope>
</reference>
<comment type="caution">
    <text evidence="3">The sequence shown here is derived from an EMBL/GenBank/DDBJ whole genome shotgun (WGS) entry which is preliminary data.</text>
</comment>
<feature type="transmembrane region" description="Helical" evidence="1">
    <location>
        <begin position="25"/>
        <end position="49"/>
    </location>
</feature>
<dbReference type="InterPro" id="IPR036034">
    <property type="entry name" value="PDZ_sf"/>
</dbReference>
<dbReference type="EMBL" id="LBTN01000001">
    <property type="protein sequence ID" value="KKQ41352.1"/>
    <property type="molecule type" value="Genomic_DNA"/>
</dbReference>
<organism evidence="3 4">
    <name type="scientific">Candidatus Magasanikbacteria bacterium GW2011_GWA2_37_8</name>
    <dbReference type="NCBI Taxonomy" id="1619036"/>
    <lineage>
        <taxon>Bacteria</taxon>
        <taxon>Candidatus Magasanikiibacteriota</taxon>
    </lineage>
</organism>
<keyword evidence="1" id="KW-1133">Transmembrane helix</keyword>
<evidence type="ECO:0000259" key="2">
    <source>
        <dbReference type="Pfam" id="PF13180"/>
    </source>
</evidence>
<evidence type="ECO:0000313" key="3">
    <source>
        <dbReference type="EMBL" id="KKQ41352.1"/>
    </source>
</evidence>
<dbReference type="Proteomes" id="UP000034333">
    <property type="component" value="Unassembled WGS sequence"/>
</dbReference>
<feature type="domain" description="PDZ" evidence="2">
    <location>
        <begin position="307"/>
        <end position="358"/>
    </location>
</feature>
<sequence length="363" mass="40008">MPIPPHLPPPVCNVEHYHKWQRVKLLTAAAFFGVVAGLSGAAMMIGWIWPGFGGGNNWITSQSVIKDRNQLSDSLRHEIEEKITTVYSQENTAGAVGFLATKNRIGQAVFITSDGWMVMQKPSQLNYKTWRLLLSDGSVYGVSKVVADNRSEILLLKVGALPNGKSLVNAQFKVTSFAPKVKVNDDNFIFSNNRWQWAYIQEAVAKNLVLPHLDTAPTDTFLTSGNFASGSLSFNNDGQLQGIVRSDGLLLPSFYIDLLSNRFLAAQEQFSYSSLGVEGWFSTEQPLLIKNQAVVGFYVNKILTTGNLLHVGDIVSKINGQIADQANLWYTIYNTPIGDTVKLQILRGGKEMVVDVKVVEVKG</sequence>
<dbReference type="SUPFAM" id="SSF50156">
    <property type="entry name" value="PDZ domain-like"/>
    <property type="match status" value="1"/>
</dbReference>
<accession>A0A0G0HGK1</accession>
<keyword evidence="1" id="KW-0812">Transmembrane</keyword>
<dbReference type="InterPro" id="IPR001478">
    <property type="entry name" value="PDZ"/>
</dbReference>
<proteinExistence type="predicted"/>
<evidence type="ECO:0000256" key="1">
    <source>
        <dbReference type="SAM" id="Phobius"/>
    </source>
</evidence>
<dbReference type="AlphaFoldDB" id="A0A0G0HGK1"/>
<dbReference type="STRING" id="1619036.US58_C0001G0026"/>
<keyword evidence="1" id="KW-0472">Membrane</keyword>
<dbReference type="Gene3D" id="2.30.42.10">
    <property type="match status" value="1"/>
</dbReference>
<gene>
    <name evidence="3" type="ORF">US58_C0001G0026</name>
</gene>
<evidence type="ECO:0000313" key="4">
    <source>
        <dbReference type="Proteomes" id="UP000034333"/>
    </source>
</evidence>
<dbReference type="Pfam" id="PF13180">
    <property type="entry name" value="PDZ_2"/>
    <property type="match status" value="1"/>
</dbReference>
<name>A0A0G0HGK1_9BACT</name>